<name>A0ACC2WXZ0_9TREE</name>
<protein>
    <submittedName>
        <fullName evidence="1">Uncharacterized protein</fullName>
    </submittedName>
</protein>
<gene>
    <name evidence="1" type="ORF">QFC20_000581</name>
</gene>
<comment type="caution">
    <text evidence="1">The sequence shown here is derived from an EMBL/GenBank/DDBJ whole genome shotgun (WGS) entry which is preliminary data.</text>
</comment>
<dbReference type="Proteomes" id="UP001230649">
    <property type="component" value="Unassembled WGS sequence"/>
</dbReference>
<keyword evidence="2" id="KW-1185">Reference proteome</keyword>
<sequence length="413" mass="46365">MLAFSLDKALHSLTNISPTFFILGFTLHILYVFLKWFYIDPYTSPLKKLRMPPGGHGMLGHQFAILDGGSVAVNIPKWTAELGKTFRTQAFCGLYHRLWTIDHKALHYVLKHTDTWEKPNMLRKTLGRYLKSGLINMEGPRHRLVRKICQPLFSQQNIRNMMPTFLEKGEQLRQLWHDHLAAQSSSPDGNPAVLMDVLDSLNRLSFDIIGITAFEHDFNALPDMRYDSIAYDWETKKALPSDGAAKTGRGKPSEGGRIYEEYDEMFGPHDGRAGTRGMLHVVFPILDKWFPTKNSKCVRRGMNNIDDLTARLTRAKRTQLRELEKSGEAGFGLGSNNKESKGRDLLSLIVKADMANDPAQRMTDDEIAGALATFMASPQSSPVQFSPLTTGTYSSQAQTPARGSLPSTHIPQS</sequence>
<evidence type="ECO:0000313" key="1">
    <source>
        <dbReference type="EMBL" id="KAJ9116648.1"/>
    </source>
</evidence>
<evidence type="ECO:0000313" key="2">
    <source>
        <dbReference type="Proteomes" id="UP001230649"/>
    </source>
</evidence>
<dbReference type="EMBL" id="JASBWS010000003">
    <property type="protein sequence ID" value="KAJ9116648.1"/>
    <property type="molecule type" value="Genomic_DNA"/>
</dbReference>
<organism evidence="1 2">
    <name type="scientific">Naganishia adeliensis</name>
    <dbReference type="NCBI Taxonomy" id="92952"/>
    <lineage>
        <taxon>Eukaryota</taxon>
        <taxon>Fungi</taxon>
        <taxon>Dikarya</taxon>
        <taxon>Basidiomycota</taxon>
        <taxon>Agaricomycotina</taxon>
        <taxon>Tremellomycetes</taxon>
        <taxon>Filobasidiales</taxon>
        <taxon>Filobasidiaceae</taxon>
        <taxon>Naganishia</taxon>
    </lineage>
</organism>
<reference evidence="1" key="1">
    <citation type="submission" date="2023-04" db="EMBL/GenBank/DDBJ databases">
        <title>Draft Genome sequencing of Naganishia species isolated from polar environments using Oxford Nanopore Technology.</title>
        <authorList>
            <person name="Leo P."/>
            <person name="Venkateswaran K."/>
        </authorList>
    </citation>
    <scope>NUCLEOTIDE SEQUENCE</scope>
    <source>
        <strain evidence="1">MNA-CCFEE 5262</strain>
    </source>
</reference>
<accession>A0ACC2WXZ0</accession>
<proteinExistence type="predicted"/>